<evidence type="ECO:0000313" key="1">
    <source>
        <dbReference type="EMBL" id="AGH17313.1"/>
    </source>
</evidence>
<gene>
    <name evidence="1" type="ORF">WSI_04725</name>
</gene>
<dbReference type="RefSeq" id="WP_015452908.1">
    <property type="nucleotide sequence ID" value="NC_020549.1"/>
</dbReference>
<dbReference type="GeneID" id="93077303"/>
<dbReference type="Proteomes" id="UP000011820">
    <property type="component" value="Chromosome"/>
</dbReference>
<name>A0ABM5NGL0_LIBAS</name>
<reference evidence="1 2" key="1">
    <citation type="journal article" date="2013" name="Genome Announc.">
        <title>Complete Genome Sequence of a Chinese Strain of 'Candidatus Liberibacter asiaticus'.</title>
        <authorList>
            <person name="Lin H."/>
            <person name="Han C.S."/>
            <person name="Liu B."/>
            <person name="Lou B."/>
            <person name="Bai X."/>
            <person name="Deng C."/>
            <person name="Civerolo E.L."/>
            <person name="Gupta G."/>
        </authorList>
    </citation>
    <scope>NUCLEOTIDE SEQUENCE [LARGE SCALE GENOMIC DNA]</scope>
    <source>
        <strain evidence="2">gxpsy</strain>
    </source>
</reference>
<proteinExistence type="predicted"/>
<accession>A0ABM5NGL0</accession>
<protein>
    <submittedName>
        <fullName evidence="1">Uncharacterized protein</fullName>
    </submittedName>
</protein>
<keyword evidence="2" id="KW-1185">Reference proteome</keyword>
<organism evidence="1 2">
    <name type="scientific">Candidatus Liberibacter asiaticus str. gxpsy</name>
    <dbReference type="NCBI Taxonomy" id="1174529"/>
    <lineage>
        <taxon>Bacteria</taxon>
        <taxon>Pseudomonadati</taxon>
        <taxon>Pseudomonadota</taxon>
        <taxon>Alphaproteobacteria</taxon>
        <taxon>Hyphomicrobiales</taxon>
        <taxon>Rhizobiaceae</taxon>
        <taxon>Liberibacter</taxon>
    </lineage>
</organism>
<dbReference type="EMBL" id="CP004005">
    <property type="protein sequence ID" value="AGH17313.1"/>
    <property type="molecule type" value="Genomic_DNA"/>
</dbReference>
<sequence length="111" mass="12826">MIILHCLSVISSMGINYNIPACYPDPLEDSSLFYHFHSTLNLMTLHLPLRLQEEGISQSNLRTDHNVKQHVAITPILQMLDLTNCRHSRVNQWRQISNIIGYKKIKRINCG</sequence>
<evidence type="ECO:0000313" key="2">
    <source>
        <dbReference type="Proteomes" id="UP000011820"/>
    </source>
</evidence>